<dbReference type="Proteomes" id="UP000461768">
    <property type="component" value="Unassembled WGS sequence"/>
</dbReference>
<proteinExistence type="inferred from homology"/>
<keyword evidence="3" id="KW-0547">Nucleotide-binding</keyword>
<dbReference type="SMART" id="SM00382">
    <property type="entry name" value="AAA"/>
    <property type="match status" value="1"/>
</dbReference>
<dbReference type="GO" id="GO:0005524">
    <property type="term" value="F:ATP binding"/>
    <property type="evidence" value="ECO:0007669"/>
    <property type="project" value="UniProtKB-KW"/>
</dbReference>
<dbReference type="PROSITE" id="PS00211">
    <property type="entry name" value="ABC_TRANSPORTER_1"/>
    <property type="match status" value="1"/>
</dbReference>
<dbReference type="EMBL" id="WAGX01000004">
    <property type="protein sequence ID" value="KAB1440110.1"/>
    <property type="molecule type" value="Genomic_DNA"/>
</dbReference>
<dbReference type="InterPro" id="IPR003439">
    <property type="entry name" value="ABC_transporter-like_ATP-bd"/>
</dbReference>
<dbReference type="Pfam" id="PF00005">
    <property type="entry name" value="ABC_tran"/>
    <property type="match status" value="1"/>
</dbReference>
<dbReference type="PANTHER" id="PTHR42734">
    <property type="entry name" value="METAL TRANSPORT SYSTEM ATP-BINDING PROTEIN TM_0124-RELATED"/>
    <property type="match status" value="1"/>
</dbReference>
<reference evidence="6 7" key="2">
    <citation type="submission" date="2020-02" db="EMBL/GenBank/DDBJ databases">
        <title>Candidatus Galacturonibacter soehngenii shows hetero-acetogenic catabolism of galacturonic acid but lacks a canonical carbon monoxide dehydrogenase/acetyl-CoA synthase complex.</title>
        <authorList>
            <person name="Diender M."/>
            <person name="Stouten G.R."/>
            <person name="Petersen J.F."/>
            <person name="Nielsen P.H."/>
            <person name="Dueholm M.S."/>
            <person name="Pronk J.T."/>
            <person name="Van Loosdrecht M.C.M."/>
        </authorList>
    </citation>
    <scope>NUCLEOTIDE SEQUENCE [LARGE SCALE GENOMIC DNA]</scope>
    <source>
        <strain evidence="6">GalUA</strain>
    </source>
</reference>
<keyword evidence="7" id="KW-1185">Reference proteome</keyword>
<evidence type="ECO:0000256" key="3">
    <source>
        <dbReference type="ARBA" id="ARBA00022741"/>
    </source>
</evidence>
<feature type="domain" description="ABC transporter" evidence="5">
    <location>
        <begin position="4"/>
        <end position="213"/>
    </location>
</feature>
<dbReference type="InterPro" id="IPR003593">
    <property type="entry name" value="AAA+_ATPase"/>
</dbReference>
<dbReference type="InterPro" id="IPR050153">
    <property type="entry name" value="Metal_Ion_Import_ABC"/>
</dbReference>
<keyword evidence="4 6" id="KW-0067">ATP-binding</keyword>
<dbReference type="AlphaFoldDB" id="A0A7V7QMX0"/>
<dbReference type="InterPro" id="IPR017871">
    <property type="entry name" value="ABC_transporter-like_CS"/>
</dbReference>
<accession>A0A7V7QMX0</accession>
<reference evidence="6 7" key="1">
    <citation type="submission" date="2019-09" db="EMBL/GenBank/DDBJ databases">
        <authorList>
            <person name="Valk L.C."/>
        </authorList>
    </citation>
    <scope>NUCLEOTIDE SEQUENCE [LARGE SCALE GENOMIC DNA]</scope>
    <source>
        <strain evidence="6">GalUA</strain>
    </source>
</reference>
<evidence type="ECO:0000256" key="4">
    <source>
        <dbReference type="ARBA" id="ARBA00022840"/>
    </source>
</evidence>
<comment type="caution">
    <text evidence="6">The sequence shown here is derived from an EMBL/GenBank/DDBJ whole genome shotgun (WGS) entry which is preliminary data.</text>
</comment>
<comment type="similarity">
    <text evidence="1">Belongs to the ABC transporter superfamily.</text>
</comment>
<dbReference type="SUPFAM" id="SSF52540">
    <property type="entry name" value="P-loop containing nucleoside triphosphate hydrolases"/>
    <property type="match status" value="1"/>
</dbReference>
<dbReference type="PANTHER" id="PTHR42734:SF17">
    <property type="entry name" value="METAL TRANSPORT SYSTEM ATP-BINDING PROTEIN TM_0124-RELATED"/>
    <property type="match status" value="1"/>
</dbReference>
<dbReference type="OrthoDB" id="9806726at2"/>
<evidence type="ECO:0000259" key="5">
    <source>
        <dbReference type="PROSITE" id="PS50893"/>
    </source>
</evidence>
<dbReference type="InterPro" id="IPR027417">
    <property type="entry name" value="P-loop_NTPase"/>
</dbReference>
<dbReference type="Gene3D" id="3.40.50.300">
    <property type="entry name" value="P-loop containing nucleotide triphosphate hydrolases"/>
    <property type="match status" value="1"/>
</dbReference>
<protein>
    <submittedName>
        <fullName evidence="6">ABC transporter ATP-binding protein</fullName>
    </submittedName>
</protein>
<evidence type="ECO:0000313" key="7">
    <source>
        <dbReference type="Proteomes" id="UP000461768"/>
    </source>
</evidence>
<dbReference type="PROSITE" id="PS50893">
    <property type="entry name" value="ABC_TRANSPORTER_2"/>
    <property type="match status" value="1"/>
</dbReference>
<organism evidence="6 7">
    <name type="scientific">Candidatus Galacturonatibacter soehngenii</name>
    <dbReference type="NCBI Taxonomy" id="2307010"/>
    <lineage>
        <taxon>Bacteria</taxon>
        <taxon>Bacillati</taxon>
        <taxon>Bacillota</taxon>
        <taxon>Clostridia</taxon>
        <taxon>Lachnospirales</taxon>
        <taxon>Lachnospiraceae</taxon>
        <taxon>Candidatus Galacturonatibacter</taxon>
    </lineage>
</organism>
<evidence type="ECO:0000313" key="6">
    <source>
        <dbReference type="EMBL" id="KAB1440110.1"/>
    </source>
</evidence>
<evidence type="ECO:0000256" key="2">
    <source>
        <dbReference type="ARBA" id="ARBA00022448"/>
    </source>
</evidence>
<keyword evidence="2" id="KW-0813">Transport</keyword>
<sequence>MSDIQIKNMSFGYEEGLVLKDVNIDINRGDFVGIIGANGTGKSTLIQLILGLLTPKEGSVTCNYQNVGYVSQVGFAVKADFPATVKEVIMLNLFREIGLFKRSTKKHEKMVEEALATVGMLDMANRQIGKLSGGQQQRVMIAKALVSSPEILVLDEPTASVDAKNEEMLYELLNRLNQERNLTIIMVTHNIENIEESMNKIYIIKNKLVTRRK</sequence>
<name>A0A7V7QMX0_9FIRM</name>
<dbReference type="CDD" id="cd03235">
    <property type="entry name" value="ABC_Metallic_Cations"/>
    <property type="match status" value="1"/>
</dbReference>
<gene>
    <name evidence="6" type="ORF">F7O84_06960</name>
</gene>
<dbReference type="GO" id="GO:0016887">
    <property type="term" value="F:ATP hydrolysis activity"/>
    <property type="evidence" value="ECO:0007669"/>
    <property type="project" value="InterPro"/>
</dbReference>
<evidence type="ECO:0000256" key="1">
    <source>
        <dbReference type="ARBA" id="ARBA00005417"/>
    </source>
</evidence>
<dbReference type="RefSeq" id="WP_151143432.1">
    <property type="nucleotide sequence ID" value="NZ_WAGX01000004.1"/>
</dbReference>